<feature type="transmembrane region" description="Helical" evidence="1">
    <location>
        <begin position="81"/>
        <end position="97"/>
    </location>
</feature>
<dbReference type="HOGENOM" id="CLU_107722_0_0_1"/>
<dbReference type="EMBL" id="KN831768">
    <property type="protein sequence ID" value="KIM49056.1"/>
    <property type="molecule type" value="Genomic_DNA"/>
</dbReference>
<dbReference type="Proteomes" id="UP000053424">
    <property type="component" value="Unassembled WGS sequence"/>
</dbReference>
<feature type="transmembrane region" description="Helical" evidence="1">
    <location>
        <begin position="103"/>
        <end position="122"/>
    </location>
</feature>
<dbReference type="PANTHER" id="PTHR39605:SF1">
    <property type="entry name" value="MAJOR FACILITATOR SUPERFAMILY (MFS) PROFILE DOMAIN-CONTAINING PROTEIN"/>
    <property type="match status" value="1"/>
</dbReference>
<keyword evidence="1" id="KW-1133">Transmembrane helix</keyword>
<name>A0A0C3CZ00_HEBCY</name>
<evidence type="ECO:0000256" key="1">
    <source>
        <dbReference type="SAM" id="Phobius"/>
    </source>
</evidence>
<sequence length="162" mass="17469">MSWSILTAVLLVLQATVLAVFPRLLLFLIQSPTGQLTPLESFLALHFALFLFAVALAILLNVPSPKPPLPSTVDSPATQPLLYPLTIATNISALLAWNTHDIGSLSSIFFCLSFTIGIWGLWEITFANSTAISKTTGADKHTSAFIFGNKAAASSQKKRLKK</sequence>
<dbReference type="PANTHER" id="PTHR39605">
    <property type="entry name" value="MAJOR FACILITATOR SUPERFAMILY (MFS) PROFILE DOMAIN-CONTAINING PROTEIN"/>
    <property type="match status" value="1"/>
</dbReference>
<dbReference type="AlphaFoldDB" id="A0A0C3CZ00"/>
<keyword evidence="1" id="KW-0812">Transmembrane</keyword>
<keyword evidence="1" id="KW-0472">Membrane</keyword>
<feature type="transmembrane region" description="Helical" evidence="1">
    <location>
        <begin position="43"/>
        <end position="60"/>
    </location>
</feature>
<evidence type="ECO:0000313" key="3">
    <source>
        <dbReference type="Proteomes" id="UP000053424"/>
    </source>
</evidence>
<reference evidence="2 3" key="1">
    <citation type="submission" date="2014-04" db="EMBL/GenBank/DDBJ databases">
        <authorList>
            <consortium name="DOE Joint Genome Institute"/>
            <person name="Kuo A."/>
            <person name="Gay G."/>
            <person name="Dore J."/>
            <person name="Kohler A."/>
            <person name="Nagy L.G."/>
            <person name="Floudas D."/>
            <person name="Copeland A."/>
            <person name="Barry K.W."/>
            <person name="Cichocki N."/>
            <person name="Veneault-Fourrey C."/>
            <person name="LaButti K."/>
            <person name="Lindquist E.A."/>
            <person name="Lipzen A."/>
            <person name="Lundell T."/>
            <person name="Morin E."/>
            <person name="Murat C."/>
            <person name="Sun H."/>
            <person name="Tunlid A."/>
            <person name="Henrissat B."/>
            <person name="Grigoriev I.V."/>
            <person name="Hibbett D.S."/>
            <person name="Martin F."/>
            <person name="Nordberg H.P."/>
            <person name="Cantor M.N."/>
            <person name="Hua S.X."/>
        </authorList>
    </citation>
    <scope>NUCLEOTIDE SEQUENCE [LARGE SCALE GENOMIC DNA]</scope>
    <source>
        <strain evidence="3">h7</strain>
    </source>
</reference>
<proteinExistence type="predicted"/>
<reference evidence="3" key="2">
    <citation type="submission" date="2015-01" db="EMBL/GenBank/DDBJ databases">
        <title>Evolutionary Origins and Diversification of the Mycorrhizal Mutualists.</title>
        <authorList>
            <consortium name="DOE Joint Genome Institute"/>
            <consortium name="Mycorrhizal Genomics Consortium"/>
            <person name="Kohler A."/>
            <person name="Kuo A."/>
            <person name="Nagy L.G."/>
            <person name="Floudas D."/>
            <person name="Copeland A."/>
            <person name="Barry K.W."/>
            <person name="Cichocki N."/>
            <person name="Veneault-Fourrey C."/>
            <person name="LaButti K."/>
            <person name="Lindquist E.A."/>
            <person name="Lipzen A."/>
            <person name="Lundell T."/>
            <person name="Morin E."/>
            <person name="Murat C."/>
            <person name="Riley R."/>
            <person name="Ohm R."/>
            <person name="Sun H."/>
            <person name="Tunlid A."/>
            <person name="Henrissat B."/>
            <person name="Grigoriev I.V."/>
            <person name="Hibbett D.S."/>
            <person name="Martin F."/>
        </authorList>
    </citation>
    <scope>NUCLEOTIDE SEQUENCE [LARGE SCALE GENOMIC DNA]</scope>
    <source>
        <strain evidence="3">h7</strain>
    </source>
</reference>
<protein>
    <submittedName>
        <fullName evidence="2">Uncharacterized protein</fullName>
    </submittedName>
</protein>
<dbReference type="STRING" id="686832.A0A0C3CZ00"/>
<gene>
    <name evidence="2" type="ORF">M413DRAFT_438222</name>
</gene>
<evidence type="ECO:0000313" key="2">
    <source>
        <dbReference type="EMBL" id="KIM49056.1"/>
    </source>
</evidence>
<dbReference type="OrthoDB" id="2550114at2759"/>
<organism evidence="2 3">
    <name type="scientific">Hebeloma cylindrosporum</name>
    <dbReference type="NCBI Taxonomy" id="76867"/>
    <lineage>
        <taxon>Eukaryota</taxon>
        <taxon>Fungi</taxon>
        <taxon>Dikarya</taxon>
        <taxon>Basidiomycota</taxon>
        <taxon>Agaricomycotina</taxon>
        <taxon>Agaricomycetes</taxon>
        <taxon>Agaricomycetidae</taxon>
        <taxon>Agaricales</taxon>
        <taxon>Agaricineae</taxon>
        <taxon>Hymenogastraceae</taxon>
        <taxon>Hebeloma</taxon>
    </lineage>
</organism>
<keyword evidence="3" id="KW-1185">Reference proteome</keyword>
<accession>A0A0C3CZ00</accession>